<comment type="caution">
    <text evidence="1">The sequence shown here is derived from an EMBL/GenBank/DDBJ whole genome shotgun (WGS) entry which is preliminary data.</text>
</comment>
<dbReference type="EMBL" id="VYZN01000251">
    <property type="protein sequence ID" value="KAE9523091.1"/>
    <property type="molecule type" value="Genomic_DNA"/>
</dbReference>
<organism evidence="1 2">
    <name type="scientific">Aphis glycines</name>
    <name type="common">Soybean aphid</name>
    <dbReference type="NCBI Taxonomy" id="307491"/>
    <lineage>
        <taxon>Eukaryota</taxon>
        <taxon>Metazoa</taxon>
        <taxon>Ecdysozoa</taxon>
        <taxon>Arthropoda</taxon>
        <taxon>Hexapoda</taxon>
        <taxon>Insecta</taxon>
        <taxon>Pterygota</taxon>
        <taxon>Neoptera</taxon>
        <taxon>Paraneoptera</taxon>
        <taxon>Hemiptera</taxon>
        <taxon>Sternorrhyncha</taxon>
        <taxon>Aphidomorpha</taxon>
        <taxon>Aphidoidea</taxon>
        <taxon>Aphididae</taxon>
        <taxon>Aphidini</taxon>
        <taxon>Aphis</taxon>
        <taxon>Aphis</taxon>
    </lineage>
</organism>
<reference evidence="1 2" key="1">
    <citation type="submission" date="2019-08" db="EMBL/GenBank/DDBJ databases">
        <title>The genome of the soybean aphid Biotype 1, its phylome, world population structure and adaptation to the North American continent.</title>
        <authorList>
            <person name="Giordano R."/>
            <person name="Donthu R.K."/>
            <person name="Hernandez A.G."/>
            <person name="Wright C.L."/>
            <person name="Zimin A.V."/>
        </authorList>
    </citation>
    <scope>NUCLEOTIDE SEQUENCE [LARGE SCALE GENOMIC DNA]</scope>
    <source>
        <tissue evidence="1">Whole aphids</tissue>
    </source>
</reference>
<name>A0A6G0SZI2_APHGL</name>
<evidence type="ECO:0000313" key="1">
    <source>
        <dbReference type="EMBL" id="KAE9523091.1"/>
    </source>
</evidence>
<proteinExistence type="predicted"/>
<sequence>MKRQSIYFSGEAWIKSIFLFFVFENKSITSSINVGSVDNSFNICFSMASDDKFDNRLCNKPYAIFIVIGSQSSSSVTQVIAFFNSIKWVKNYLRYDHEKLFLAFPKNKQHPNDVLPTVHVQSDLPQIRIRKEYYYIISLSYRHVVIIYELKQTTLLNFIHHILHLTKYCLTTVSRLNFKKLCVISETYDEKKKSFKFNTRDLALQQIYSHYFRLKITFLMLKIHGFNTFHSNNGSLNKCLKKNNNVDRDMSRIFYEHFEIAPNLHLSSFYLSGVAYTKYTGITQLGDREYSITTHSSLDRAIGRNVLIKRLKTYLRNTMGELTQWFGHYGCSSWNYQYNLQ</sequence>
<accession>A0A6G0SZI2</accession>
<dbReference type="Proteomes" id="UP000475862">
    <property type="component" value="Unassembled WGS sequence"/>
</dbReference>
<keyword evidence="2" id="KW-1185">Reference proteome</keyword>
<protein>
    <submittedName>
        <fullName evidence="1">Uncharacterized protein</fullName>
    </submittedName>
</protein>
<gene>
    <name evidence="1" type="ORF">AGLY_016511</name>
</gene>
<dbReference type="AlphaFoldDB" id="A0A6G0SZI2"/>
<evidence type="ECO:0000313" key="2">
    <source>
        <dbReference type="Proteomes" id="UP000475862"/>
    </source>
</evidence>